<reference evidence="1" key="1">
    <citation type="journal article" date="2015" name="Nature">
        <title>Complex archaea that bridge the gap between prokaryotes and eukaryotes.</title>
        <authorList>
            <person name="Spang A."/>
            <person name="Saw J.H."/>
            <person name="Jorgensen S.L."/>
            <person name="Zaremba-Niedzwiedzka K."/>
            <person name="Martijn J."/>
            <person name="Lind A.E."/>
            <person name="van Eijk R."/>
            <person name="Schleper C."/>
            <person name="Guy L."/>
            <person name="Ettema T.J."/>
        </authorList>
    </citation>
    <scope>NUCLEOTIDE SEQUENCE</scope>
</reference>
<proteinExistence type="predicted"/>
<dbReference type="AlphaFoldDB" id="A0A0F9B8Z8"/>
<gene>
    <name evidence="1" type="ORF">LCGC14_2818670</name>
</gene>
<evidence type="ECO:0000313" key="1">
    <source>
        <dbReference type="EMBL" id="KKK80921.1"/>
    </source>
</evidence>
<protein>
    <submittedName>
        <fullName evidence="1">Uncharacterized protein</fullName>
    </submittedName>
</protein>
<accession>A0A0F9B8Z8</accession>
<sequence>LSAEASDIVDPLSRATASQDFSFEGIAIDVEGFFPAYMIEALSLEDTPYIAGDAHFSARTAKGDVTVAMDMNLPGLGEMLGKAHIGLPASLEVTLPGFIADKLPVPSAILDVSIHELELAYKDEGIGEIIRATSGMMPSEHLDKAYALVKVRLDDKLPDFVKTKLDGGAQVFSDLLSGGGRVAMKPEAPMTVMSIVMQGMMGADKLAEQAGLEVVLHSLE</sequence>
<name>A0A0F9B8Z8_9ZZZZ</name>
<dbReference type="EMBL" id="LAZR01053357">
    <property type="protein sequence ID" value="KKK80921.1"/>
    <property type="molecule type" value="Genomic_DNA"/>
</dbReference>
<organism evidence="1">
    <name type="scientific">marine sediment metagenome</name>
    <dbReference type="NCBI Taxonomy" id="412755"/>
    <lineage>
        <taxon>unclassified sequences</taxon>
        <taxon>metagenomes</taxon>
        <taxon>ecological metagenomes</taxon>
    </lineage>
</organism>
<feature type="non-terminal residue" evidence="1">
    <location>
        <position position="1"/>
    </location>
</feature>
<comment type="caution">
    <text evidence="1">The sequence shown here is derived from an EMBL/GenBank/DDBJ whole genome shotgun (WGS) entry which is preliminary data.</text>
</comment>